<reference evidence="1 2" key="1">
    <citation type="submission" date="2018-06" db="EMBL/GenBank/DDBJ databases">
        <title>Genomic Encyclopedia of Type Strains, Phase III (KMG-III): the genomes of soil and plant-associated and newly described type strains.</title>
        <authorList>
            <person name="Whitman W."/>
        </authorList>
    </citation>
    <scope>NUCLEOTIDE SEQUENCE [LARGE SCALE GENOMIC DNA]</scope>
    <source>
        <strain evidence="1 2">CECT 7945</strain>
    </source>
</reference>
<accession>A0A2V4XIS6</accession>
<dbReference type="OrthoDB" id="1440507at2"/>
<evidence type="ECO:0000313" key="1">
    <source>
        <dbReference type="EMBL" id="PYE81533.1"/>
    </source>
</evidence>
<comment type="caution">
    <text evidence="1">The sequence shown here is derived from an EMBL/GenBank/DDBJ whole genome shotgun (WGS) entry which is preliminary data.</text>
</comment>
<dbReference type="RefSeq" id="WP_110474933.1">
    <property type="nucleotide sequence ID" value="NZ_BMWQ01000002.1"/>
</dbReference>
<dbReference type="EMBL" id="QJTD01000002">
    <property type="protein sequence ID" value="PYE81533.1"/>
    <property type="molecule type" value="Genomic_DNA"/>
</dbReference>
<organism evidence="1 2">
    <name type="scientific">Winogradskyella epiphytica</name>
    <dbReference type="NCBI Taxonomy" id="262005"/>
    <lineage>
        <taxon>Bacteria</taxon>
        <taxon>Pseudomonadati</taxon>
        <taxon>Bacteroidota</taxon>
        <taxon>Flavobacteriia</taxon>
        <taxon>Flavobacteriales</taxon>
        <taxon>Flavobacteriaceae</taxon>
        <taxon>Winogradskyella</taxon>
    </lineage>
</organism>
<evidence type="ECO:0000313" key="2">
    <source>
        <dbReference type="Proteomes" id="UP000248054"/>
    </source>
</evidence>
<keyword evidence="2" id="KW-1185">Reference proteome</keyword>
<dbReference type="Proteomes" id="UP000248054">
    <property type="component" value="Unassembled WGS sequence"/>
</dbReference>
<proteinExistence type="predicted"/>
<dbReference type="AlphaFoldDB" id="A0A2V4XIS6"/>
<sequence length="168" mass="18726">MKNFGLLILGIILGALAMYYYTNKDLDVSTPPISQPSGIVTPDEMKAMDQAYNVRYAIINDSLFKDFKEKDNRSSWYKLEDIENYLVYAKDQAKSKGYILDGLRVYLGAYPDTNSEKGLTTLFLAPTGYMNKSEGSLFYFQDGGDDIPGANGLNRAGHGYPPSANYPQ</sequence>
<protein>
    <submittedName>
        <fullName evidence="1">Uncharacterized protein</fullName>
    </submittedName>
</protein>
<name>A0A2V4XIS6_9FLAO</name>
<gene>
    <name evidence="1" type="ORF">DFQ11_102107</name>
</gene>